<keyword evidence="1" id="KW-0560">Oxidoreductase</keyword>
<dbReference type="Pfam" id="PF01494">
    <property type="entry name" value="FAD_binding_3"/>
    <property type="match status" value="1"/>
</dbReference>
<evidence type="ECO:0000256" key="1">
    <source>
        <dbReference type="ARBA" id="ARBA00023002"/>
    </source>
</evidence>
<evidence type="ECO:0000313" key="4">
    <source>
        <dbReference type="EMBL" id="MFD2463576.1"/>
    </source>
</evidence>
<sequence length="543" mass="60982">MRNGENDHDVVIIGTGLSGTILGSILARHGFRVLLLDGTQHPRFAVGESTIGQTLFLLRLIAERYGVPEIGYLGSFADIMANVGGSHGQKSNFGFVLHRDGEEPDPRETNQLRLLDVAGNAAHLFRQDSDAYMFHTAIRYGCEAKQNYRVERVDLADDGVAVVGVDGSVHHARYLVDASGFRSPLAQQLGLREQPSRLHHHARSIFTHMIGVDPADNHLGFGGGDRPPAPWSDGTLHHMFDRGWMWIIPFDNHEHATNPLCSVGIQLDPRRYPLRPELSAEEEFFAHARRFPAVARQLAGARSVREWVRTDRMQYSSTRTVGPRWCLMSHAAGFVDPLFSRGLSNTCEIINTLSWRLMDALRDDDFSLDRFTYVERLEQGLLDYNDKLVNSSFISFATYDLWNAVFRIWSAGSMIGGKRYLNALARTKETGDDTYCRRLDDTDYPGLWWPVDSYAALFDEINTRCEDVHAGRVSARDAADALTARIHAADWMLPALGLDRPEVRFIEPTVDRMRQVAEWARTHPSAEIRDYLAPEAAQIPAGG</sequence>
<reference evidence="5" key="1">
    <citation type="journal article" date="2019" name="Int. J. Syst. Evol. Microbiol.">
        <title>The Global Catalogue of Microorganisms (GCM) 10K type strain sequencing project: providing services to taxonomists for standard genome sequencing and annotation.</title>
        <authorList>
            <consortium name="The Broad Institute Genomics Platform"/>
            <consortium name="The Broad Institute Genome Sequencing Center for Infectious Disease"/>
            <person name="Wu L."/>
            <person name="Ma J."/>
        </authorList>
    </citation>
    <scope>NUCLEOTIDE SEQUENCE [LARGE SCALE GENOMIC DNA]</scope>
    <source>
        <strain evidence="5">CGMCC 4.7643</strain>
    </source>
</reference>
<evidence type="ECO:0000259" key="3">
    <source>
        <dbReference type="Pfam" id="PF01494"/>
    </source>
</evidence>
<dbReference type="SUPFAM" id="SSF51905">
    <property type="entry name" value="FAD/NAD(P)-binding domain"/>
    <property type="match status" value="1"/>
</dbReference>
<keyword evidence="5" id="KW-1185">Reference proteome</keyword>
<evidence type="ECO:0000313" key="5">
    <source>
        <dbReference type="Proteomes" id="UP001597419"/>
    </source>
</evidence>
<dbReference type="Gene3D" id="3.50.50.60">
    <property type="entry name" value="FAD/NAD(P)-binding domain"/>
    <property type="match status" value="1"/>
</dbReference>
<dbReference type="PANTHER" id="PTHR43747">
    <property type="entry name" value="FAD-BINDING PROTEIN"/>
    <property type="match status" value="1"/>
</dbReference>
<accession>A0ABW5GRS3</accession>
<organism evidence="4 5">
    <name type="scientific">Amycolatopsis samaneae</name>
    <dbReference type="NCBI Taxonomy" id="664691"/>
    <lineage>
        <taxon>Bacteria</taxon>
        <taxon>Bacillati</taxon>
        <taxon>Actinomycetota</taxon>
        <taxon>Actinomycetes</taxon>
        <taxon>Pseudonocardiales</taxon>
        <taxon>Pseudonocardiaceae</taxon>
        <taxon>Amycolatopsis</taxon>
    </lineage>
</organism>
<dbReference type="CDD" id="cd01765">
    <property type="entry name" value="FERM_F0_F1"/>
    <property type="match status" value="1"/>
</dbReference>
<dbReference type="InterPro" id="IPR050816">
    <property type="entry name" value="Flavin-dep_Halogenase_NPB"/>
</dbReference>
<dbReference type="InterPro" id="IPR036188">
    <property type="entry name" value="FAD/NAD-bd_sf"/>
</dbReference>
<comment type="similarity">
    <text evidence="2">Belongs to the flavin-dependent halogenase family. Bacterial tryptophan halogenase subfamily.</text>
</comment>
<dbReference type="PRINTS" id="PR00420">
    <property type="entry name" value="RNGMNOXGNASE"/>
</dbReference>
<dbReference type="InterPro" id="IPR002938">
    <property type="entry name" value="FAD-bd"/>
</dbReference>
<gene>
    <name evidence="4" type="ORF">ACFSYJ_33525</name>
</gene>
<comment type="caution">
    <text evidence="4">The sequence shown here is derived from an EMBL/GenBank/DDBJ whole genome shotgun (WGS) entry which is preliminary data.</text>
</comment>
<dbReference type="Proteomes" id="UP001597419">
    <property type="component" value="Unassembled WGS sequence"/>
</dbReference>
<dbReference type="EMBL" id="JBHUKU010000021">
    <property type="protein sequence ID" value="MFD2463576.1"/>
    <property type="molecule type" value="Genomic_DNA"/>
</dbReference>
<proteinExistence type="inferred from homology"/>
<protein>
    <submittedName>
        <fullName evidence="4">Tryptophan 7-halogenase</fullName>
    </submittedName>
</protein>
<evidence type="ECO:0000256" key="2">
    <source>
        <dbReference type="ARBA" id="ARBA00038396"/>
    </source>
</evidence>
<dbReference type="RefSeq" id="WP_345400596.1">
    <property type="nucleotide sequence ID" value="NZ_BAABHG010000011.1"/>
</dbReference>
<feature type="domain" description="FAD-binding" evidence="3">
    <location>
        <begin position="8"/>
        <end position="194"/>
    </location>
</feature>
<name>A0ABW5GRS3_9PSEU</name>
<dbReference type="PANTHER" id="PTHR43747:SF5">
    <property type="entry name" value="FAD-BINDING DOMAIN-CONTAINING PROTEIN"/>
    <property type="match status" value="1"/>
</dbReference>